<sequence>MATHKTPVTVIGLGPMGATMAQTFLKAGHPVTVWNRTASKAEPLVAQGATLAATPADALAANELVVISQIDYQAMYDSIGSATDALKGKVLVNLSSDTPEKLRAANDWAAGHGADLITGGIMTPPPGIGEPGAYTFYSGSEAALEKHRETLKVLTDVTYVGEDHGLAMLYYTAQLFIFWSSLASYMHAVALVGSAGVAPEAFRPYGAATIGDLASDGPMGFVKILTEEIEKGEYPGELNSLLMQAVSADHVVEASKAAGLDTGFPTALRDLFWRAVDRGHGADGLGSLYEAIKNPPKA</sequence>
<organism evidence="5 6">
    <name type="scientific">Actinomadura rudentiformis</name>
    <dbReference type="NCBI Taxonomy" id="359158"/>
    <lineage>
        <taxon>Bacteria</taxon>
        <taxon>Bacillati</taxon>
        <taxon>Actinomycetota</taxon>
        <taxon>Actinomycetes</taxon>
        <taxon>Streptosporangiales</taxon>
        <taxon>Thermomonosporaceae</taxon>
        <taxon>Actinomadura</taxon>
    </lineage>
</organism>
<keyword evidence="6" id="KW-1185">Reference proteome</keyword>
<evidence type="ECO:0000256" key="2">
    <source>
        <dbReference type="ARBA" id="ARBA00023002"/>
    </source>
</evidence>
<dbReference type="OrthoDB" id="4535742at2"/>
<dbReference type="SUPFAM" id="SSF51735">
    <property type="entry name" value="NAD(P)-binding Rossmann-fold domains"/>
    <property type="match status" value="1"/>
</dbReference>
<evidence type="ECO:0000259" key="4">
    <source>
        <dbReference type="Pfam" id="PF21761"/>
    </source>
</evidence>
<dbReference type="GO" id="GO:0050661">
    <property type="term" value="F:NADP binding"/>
    <property type="evidence" value="ECO:0007669"/>
    <property type="project" value="InterPro"/>
</dbReference>
<protein>
    <submittedName>
        <fullName evidence="5">NAD(P)-dependent oxidoreductase</fullName>
    </submittedName>
</protein>
<dbReference type="RefSeq" id="WP_151559307.1">
    <property type="nucleotide sequence ID" value="NZ_WBMT01000003.1"/>
</dbReference>
<dbReference type="Gene3D" id="3.40.50.720">
    <property type="entry name" value="NAD(P)-binding Rossmann-like Domain"/>
    <property type="match status" value="1"/>
</dbReference>
<dbReference type="Pfam" id="PF03446">
    <property type="entry name" value="NAD_binding_2"/>
    <property type="match status" value="1"/>
</dbReference>
<dbReference type="Pfam" id="PF21761">
    <property type="entry name" value="RedAm-like_C"/>
    <property type="match status" value="1"/>
</dbReference>
<evidence type="ECO:0000259" key="3">
    <source>
        <dbReference type="Pfam" id="PF03446"/>
    </source>
</evidence>
<dbReference type="EMBL" id="WBMT01000003">
    <property type="protein sequence ID" value="KAB2350909.1"/>
    <property type="molecule type" value="Genomic_DNA"/>
</dbReference>
<dbReference type="Gene3D" id="1.10.1040.10">
    <property type="entry name" value="N-(1-d-carboxylethyl)-l-norvaline Dehydrogenase, domain 2"/>
    <property type="match status" value="1"/>
</dbReference>
<dbReference type="InterPro" id="IPR013328">
    <property type="entry name" value="6PGD_dom2"/>
</dbReference>
<reference evidence="5 6" key="1">
    <citation type="submission" date="2019-09" db="EMBL/GenBank/DDBJ databases">
        <title>Actinomadura physcomitrii sp. nov., a novel actinomycete isolated from moss [Physcomitrium sphaericum (Ludw) Fuernr].</title>
        <authorList>
            <person name="Zhuang X."/>
            <person name="Liu C."/>
        </authorList>
    </citation>
    <scope>NUCLEOTIDE SEQUENCE [LARGE SCALE GENOMIC DNA]</scope>
    <source>
        <strain evidence="5 6">HMC1</strain>
    </source>
</reference>
<evidence type="ECO:0000313" key="6">
    <source>
        <dbReference type="Proteomes" id="UP000468735"/>
    </source>
</evidence>
<comment type="caution">
    <text evidence="5">The sequence shown here is derived from an EMBL/GenBank/DDBJ whole genome shotgun (WGS) entry which is preliminary data.</text>
</comment>
<feature type="domain" description="6-phosphogluconate dehydrogenase NADP-binding" evidence="3">
    <location>
        <begin position="8"/>
        <end position="161"/>
    </location>
</feature>
<keyword evidence="2" id="KW-0560">Oxidoreductase</keyword>
<evidence type="ECO:0000256" key="1">
    <source>
        <dbReference type="ARBA" id="ARBA00009080"/>
    </source>
</evidence>
<dbReference type="AlphaFoldDB" id="A0A6H9YV06"/>
<proteinExistence type="inferred from homology"/>
<accession>A0A6H9YV06</accession>
<dbReference type="PIRSF" id="PIRSF000103">
    <property type="entry name" value="HIBADH"/>
    <property type="match status" value="1"/>
</dbReference>
<dbReference type="InterPro" id="IPR015815">
    <property type="entry name" value="HIBADH-related"/>
</dbReference>
<gene>
    <name evidence="5" type="ORF">F8566_08110</name>
</gene>
<dbReference type="PANTHER" id="PTHR43580:SF2">
    <property type="entry name" value="CYTOKINE-LIKE NUCLEAR FACTOR N-PAC"/>
    <property type="match status" value="1"/>
</dbReference>
<dbReference type="GO" id="GO:0016491">
    <property type="term" value="F:oxidoreductase activity"/>
    <property type="evidence" value="ECO:0007669"/>
    <property type="project" value="UniProtKB-KW"/>
</dbReference>
<dbReference type="InterPro" id="IPR051265">
    <property type="entry name" value="HIBADH-related_NP60_sf"/>
</dbReference>
<feature type="domain" description="NADPH-dependent reductive aminase-like C-terminal" evidence="4">
    <location>
        <begin position="163"/>
        <end position="293"/>
    </location>
</feature>
<dbReference type="InterPro" id="IPR006115">
    <property type="entry name" value="6PGDH_NADP-bd"/>
</dbReference>
<dbReference type="PANTHER" id="PTHR43580">
    <property type="entry name" value="OXIDOREDUCTASE GLYR1-RELATED"/>
    <property type="match status" value="1"/>
</dbReference>
<dbReference type="Proteomes" id="UP000468735">
    <property type="component" value="Unassembled WGS sequence"/>
</dbReference>
<dbReference type="InterPro" id="IPR048666">
    <property type="entry name" value="RedAm-like_C"/>
</dbReference>
<dbReference type="InterPro" id="IPR036291">
    <property type="entry name" value="NAD(P)-bd_dom_sf"/>
</dbReference>
<comment type="similarity">
    <text evidence="1">Belongs to the HIBADH-related family.</text>
</comment>
<name>A0A6H9YV06_9ACTN</name>
<evidence type="ECO:0000313" key="5">
    <source>
        <dbReference type="EMBL" id="KAB2350909.1"/>
    </source>
</evidence>